<gene>
    <name evidence="1" type="ORF">QE152_g11149</name>
</gene>
<keyword evidence="2" id="KW-1185">Reference proteome</keyword>
<name>A0AAW1LSQ5_POPJA</name>
<comment type="caution">
    <text evidence="1">The sequence shown here is derived from an EMBL/GenBank/DDBJ whole genome shotgun (WGS) entry which is preliminary data.</text>
</comment>
<dbReference type="Proteomes" id="UP001458880">
    <property type="component" value="Unassembled WGS sequence"/>
</dbReference>
<dbReference type="EMBL" id="JASPKY010000107">
    <property type="protein sequence ID" value="KAK9736953.1"/>
    <property type="molecule type" value="Genomic_DNA"/>
</dbReference>
<evidence type="ECO:0000313" key="1">
    <source>
        <dbReference type="EMBL" id="KAK9736953.1"/>
    </source>
</evidence>
<dbReference type="AlphaFoldDB" id="A0AAW1LSQ5"/>
<accession>A0AAW1LSQ5</accession>
<protein>
    <submittedName>
        <fullName evidence="1">Uncharacterized protein</fullName>
    </submittedName>
</protein>
<organism evidence="1 2">
    <name type="scientific">Popillia japonica</name>
    <name type="common">Japanese beetle</name>
    <dbReference type="NCBI Taxonomy" id="7064"/>
    <lineage>
        <taxon>Eukaryota</taxon>
        <taxon>Metazoa</taxon>
        <taxon>Ecdysozoa</taxon>
        <taxon>Arthropoda</taxon>
        <taxon>Hexapoda</taxon>
        <taxon>Insecta</taxon>
        <taxon>Pterygota</taxon>
        <taxon>Neoptera</taxon>
        <taxon>Endopterygota</taxon>
        <taxon>Coleoptera</taxon>
        <taxon>Polyphaga</taxon>
        <taxon>Scarabaeiformia</taxon>
        <taxon>Scarabaeidae</taxon>
        <taxon>Rutelinae</taxon>
        <taxon>Popillia</taxon>
    </lineage>
</organism>
<proteinExistence type="predicted"/>
<evidence type="ECO:0000313" key="2">
    <source>
        <dbReference type="Proteomes" id="UP001458880"/>
    </source>
</evidence>
<sequence>MHAVKRVDIISGLADVSECVYNRVITSTAVRDYGCTSRVHTLTHCMLQRYTVVPDMLNITLRQLQAPNCGGADSPGVECVGTVVSTASMQAGTVLNLQ</sequence>
<reference evidence="1 2" key="1">
    <citation type="journal article" date="2024" name="BMC Genomics">
        <title>De novo assembly and annotation of Popillia japonica's genome with initial clues to its potential as an invasive pest.</title>
        <authorList>
            <person name="Cucini C."/>
            <person name="Boschi S."/>
            <person name="Funari R."/>
            <person name="Cardaioli E."/>
            <person name="Iannotti N."/>
            <person name="Marturano G."/>
            <person name="Paoli F."/>
            <person name="Bruttini M."/>
            <person name="Carapelli A."/>
            <person name="Frati F."/>
            <person name="Nardi F."/>
        </authorList>
    </citation>
    <scope>NUCLEOTIDE SEQUENCE [LARGE SCALE GENOMIC DNA]</scope>
    <source>
        <strain evidence="1">DMR45628</strain>
    </source>
</reference>